<dbReference type="InterPro" id="IPR023379">
    <property type="entry name" value="BART_dom"/>
</dbReference>
<dbReference type="GO" id="GO:0005929">
    <property type="term" value="C:cilium"/>
    <property type="evidence" value="ECO:0007669"/>
    <property type="project" value="UniProtKB-SubCell"/>
</dbReference>
<evidence type="ECO:0000256" key="8">
    <source>
        <dbReference type="ARBA" id="ARBA00023136"/>
    </source>
</evidence>
<dbReference type="Proteomes" id="UP000245119">
    <property type="component" value="Linkage Group LG12"/>
</dbReference>
<feature type="transmembrane region" description="Helical" evidence="11">
    <location>
        <begin position="184"/>
        <end position="210"/>
    </location>
</feature>
<feature type="transmembrane region" description="Helical" evidence="11">
    <location>
        <begin position="531"/>
        <end position="552"/>
    </location>
</feature>
<evidence type="ECO:0000313" key="13">
    <source>
        <dbReference type="EMBL" id="PVD20603.1"/>
    </source>
</evidence>
<comment type="subcellular location">
    <subcellularLocation>
        <location evidence="1">Cell projection</location>
        <location evidence="1">Cilium</location>
    </subcellularLocation>
    <subcellularLocation>
        <location evidence="3">Cytoplasm</location>
    </subcellularLocation>
    <subcellularLocation>
        <location evidence="2">Membrane</location>
        <topology evidence="2">Multi-pass membrane protein</topology>
    </subcellularLocation>
</comment>
<feature type="transmembrane region" description="Helical" evidence="11">
    <location>
        <begin position="865"/>
        <end position="886"/>
    </location>
</feature>
<feature type="region of interest" description="Disordered" evidence="10">
    <location>
        <begin position="1"/>
        <end position="29"/>
    </location>
</feature>
<comment type="caution">
    <text evidence="13">The sequence shown here is derived from an EMBL/GenBank/DDBJ whole genome shotgun (WGS) entry which is preliminary data.</text>
</comment>
<dbReference type="Gene3D" id="1.20.1520.10">
    <property type="entry name" value="ADP-ribosylation factor-like 2-binding protein, domain"/>
    <property type="match status" value="1"/>
</dbReference>
<dbReference type="Pfam" id="PF11527">
    <property type="entry name" value="ARL2_Bind_BART"/>
    <property type="match status" value="1"/>
</dbReference>
<keyword evidence="4" id="KW-0963">Cytoplasm</keyword>
<dbReference type="Pfam" id="PF13520">
    <property type="entry name" value="AA_permease_2"/>
    <property type="match status" value="3"/>
</dbReference>
<protein>
    <recommendedName>
        <fullName evidence="12">BART domain-containing protein</fullName>
    </recommendedName>
</protein>
<keyword evidence="14" id="KW-1185">Reference proteome</keyword>
<feature type="transmembrane region" description="Helical" evidence="11">
    <location>
        <begin position="782"/>
        <end position="807"/>
    </location>
</feature>
<reference evidence="13 14" key="1">
    <citation type="submission" date="2018-04" db="EMBL/GenBank/DDBJ databases">
        <title>The genome of golden apple snail Pomacea canaliculata provides insight into stress tolerance and invasive adaptation.</title>
        <authorList>
            <person name="Liu C."/>
            <person name="Liu B."/>
            <person name="Ren Y."/>
            <person name="Zhang Y."/>
            <person name="Wang H."/>
            <person name="Li S."/>
            <person name="Jiang F."/>
            <person name="Yin L."/>
            <person name="Zhang G."/>
            <person name="Qian W."/>
            <person name="Fan W."/>
        </authorList>
    </citation>
    <scope>NUCLEOTIDE SEQUENCE [LARGE SCALE GENOMIC DNA]</scope>
    <source>
        <strain evidence="13">SZHN2017</strain>
        <tissue evidence="13">Muscle</tissue>
    </source>
</reference>
<evidence type="ECO:0000256" key="3">
    <source>
        <dbReference type="ARBA" id="ARBA00004496"/>
    </source>
</evidence>
<feature type="transmembrane region" description="Helical" evidence="11">
    <location>
        <begin position="159"/>
        <end position="177"/>
    </location>
</feature>
<feature type="transmembrane region" description="Helical" evidence="11">
    <location>
        <begin position="309"/>
        <end position="327"/>
    </location>
</feature>
<evidence type="ECO:0000256" key="11">
    <source>
        <dbReference type="SAM" id="Phobius"/>
    </source>
</evidence>
<feature type="transmembrane region" description="Helical" evidence="11">
    <location>
        <begin position="725"/>
        <end position="751"/>
    </location>
</feature>
<dbReference type="EMBL" id="PZQS01000012">
    <property type="protein sequence ID" value="PVD20603.1"/>
    <property type="molecule type" value="Genomic_DNA"/>
</dbReference>
<evidence type="ECO:0000256" key="6">
    <source>
        <dbReference type="ARBA" id="ARBA00022989"/>
    </source>
</evidence>
<evidence type="ECO:0000256" key="9">
    <source>
        <dbReference type="ARBA" id="ARBA00023273"/>
    </source>
</evidence>
<feature type="transmembrane region" description="Helical" evidence="11">
    <location>
        <begin position="73"/>
        <end position="95"/>
    </location>
</feature>
<keyword evidence="6 11" id="KW-1133">Transmembrane helix</keyword>
<evidence type="ECO:0000256" key="10">
    <source>
        <dbReference type="SAM" id="MobiDB-lite"/>
    </source>
</evidence>
<dbReference type="GO" id="GO:0016020">
    <property type="term" value="C:membrane"/>
    <property type="evidence" value="ECO:0007669"/>
    <property type="project" value="UniProtKB-SubCell"/>
</dbReference>
<accession>A0A2T7NHF0</accession>
<feature type="transmembrane region" description="Helical" evidence="11">
    <location>
        <begin position="268"/>
        <end position="289"/>
    </location>
</feature>
<name>A0A2T7NHF0_POMCA</name>
<dbReference type="InterPro" id="IPR002293">
    <property type="entry name" value="AA/rel_permease1"/>
</dbReference>
<feature type="transmembrane region" description="Helical" evidence="11">
    <location>
        <begin position="107"/>
        <end position="125"/>
    </location>
</feature>
<dbReference type="OrthoDB" id="6146814at2759"/>
<evidence type="ECO:0000259" key="12">
    <source>
        <dbReference type="Pfam" id="PF11527"/>
    </source>
</evidence>
<dbReference type="InterPro" id="IPR042541">
    <property type="entry name" value="BART_sf"/>
</dbReference>
<feature type="transmembrane region" description="Helical" evidence="11">
    <location>
        <begin position="41"/>
        <end position="61"/>
    </location>
</feature>
<dbReference type="STRING" id="400727.A0A2T7NHF0"/>
<keyword evidence="7" id="KW-0969">Cilium</keyword>
<proteinExistence type="predicted"/>
<evidence type="ECO:0000256" key="2">
    <source>
        <dbReference type="ARBA" id="ARBA00004141"/>
    </source>
</evidence>
<evidence type="ECO:0000256" key="1">
    <source>
        <dbReference type="ARBA" id="ARBA00004138"/>
    </source>
</evidence>
<keyword evidence="5 11" id="KW-0812">Transmembrane</keyword>
<evidence type="ECO:0000256" key="5">
    <source>
        <dbReference type="ARBA" id="ARBA00022692"/>
    </source>
</evidence>
<feature type="transmembrane region" description="Helical" evidence="11">
    <location>
        <begin position="813"/>
        <end position="830"/>
    </location>
</feature>
<gene>
    <name evidence="13" type="ORF">C0Q70_18759</name>
</gene>
<feature type="transmembrane region" description="Helical" evidence="11">
    <location>
        <begin position="682"/>
        <end position="705"/>
    </location>
</feature>
<evidence type="ECO:0000256" key="7">
    <source>
        <dbReference type="ARBA" id="ARBA00023069"/>
    </source>
</evidence>
<organism evidence="13 14">
    <name type="scientific">Pomacea canaliculata</name>
    <name type="common">Golden apple snail</name>
    <dbReference type="NCBI Taxonomy" id="400727"/>
    <lineage>
        <taxon>Eukaryota</taxon>
        <taxon>Metazoa</taxon>
        <taxon>Spiralia</taxon>
        <taxon>Lophotrochozoa</taxon>
        <taxon>Mollusca</taxon>
        <taxon>Gastropoda</taxon>
        <taxon>Caenogastropoda</taxon>
        <taxon>Architaenioglossa</taxon>
        <taxon>Ampullarioidea</taxon>
        <taxon>Ampullariidae</taxon>
        <taxon>Pomacea</taxon>
    </lineage>
</organism>
<feature type="domain" description="BART" evidence="12">
    <location>
        <begin position="929"/>
        <end position="1042"/>
    </location>
</feature>
<keyword evidence="8 11" id="KW-0472">Membrane</keyword>
<feature type="transmembrane region" description="Helical" evidence="11">
    <location>
        <begin position="230"/>
        <end position="247"/>
    </location>
</feature>
<dbReference type="GO" id="GO:0005737">
    <property type="term" value="C:cytoplasm"/>
    <property type="evidence" value="ECO:0007669"/>
    <property type="project" value="UniProtKB-SubCell"/>
</dbReference>
<feature type="transmembrane region" description="Helical" evidence="11">
    <location>
        <begin position="499"/>
        <end position="519"/>
    </location>
</feature>
<feature type="transmembrane region" description="Helical" evidence="11">
    <location>
        <begin position="842"/>
        <end position="859"/>
    </location>
</feature>
<dbReference type="InterPro" id="IPR050598">
    <property type="entry name" value="AminoAcid_Transporter"/>
</dbReference>
<dbReference type="AlphaFoldDB" id="A0A2T7NHF0"/>
<keyword evidence="9" id="KW-0966">Cell projection</keyword>
<dbReference type="GO" id="GO:0015179">
    <property type="term" value="F:L-amino acid transmembrane transporter activity"/>
    <property type="evidence" value="ECO:0007669"/>
    <property type="project" value="TreeGrafter"/>
</dbReference>
<dbReference type="Gene3D" id="1.20.1740.10">
    <property type="entry name" value="Amino acid/polyamine transporter I"/>
    <property type="match status" value="2"/>
</dbReference>
<evidence type="ECO:0000313" key="14">
    <source>
        <dbReference type="Proteomes" id="UP000245119"/>
    </source>
</evidence>
<dbReference type="PANTHER" id="PTHR11785:SF528">
    <property type="entry name" value="AMINO ACID TRANSPORTER PROTEIN JHI-21"/>
    <property type="match status" value="1"/>
</dbReference>
<dbReference type="PANTHER" id="PTHR11785">
    <property type="entry name" value="AMINO ACID TRANSPORTER"/>
    <property type="match status" value="1"/>
</dbReference>
<evidence type="ECO:0000256" key="4">
    <source>
        <dbReference type="ARBA" id="ARBA00022490"/>
    </source>
</evidence>
<sequence length="1075" mass="116640">MKAEGTSGSEEVDRAEEDPPRKDGESGLTVETEVLSLRRTVTLLGAISFNVGTMIGSGIFITPTSVLRNTGSVGLDLIVWSLGGVLSLLGSLTVSELACRVPKHGGLYAYIREGFGSWLAFLLAYKEVLFDNPSGLAVKSLTFSRYFVKTFDLCGTPQTLVSLVAVTLIVTLCVLNITSNRASVLVNIAFLCAKVLALLIIICGGLYWLATGKVGTSDLSKSFEGTVQNPASIAISFYFVMFSYSGWDGANNIVEEVKNPKRNVPLASLLSVAIVTCIYVLTNVSYLAVMSRQEMLSSDTVAMTWGEKVLGGGIASLIIPICVMISTSGSSNSGIFSGPRKLLTCICSSPATSASASAVSVVVVVPDGDASGGGSHQGPALHVCSVRPRPRPLRAFQEAEKQNQYLRWTNDISTAAAKNRPSSSLLKDICMWAPGDKREREGEKLKKSVQSYLMTVTPIKTTLLCADGGPKRYKADVTQGHVANGVQVTSTGLTLRRTVTLLGAISFNMGMIIGSGIFITPTSVLQHTGSVGLALIVWSLGGVMSLLGSLTFSELACRVPKHGGQYAYLKEGLGSWVGFLFTFKLILLDFPAGIAVQAMTFSEYLVNSVQLCGTPGPLVTVTSVTLIGQDETSDLSTGFHGTETSAASIAKSFYFVMWAYGGWNNINNITEEVKNPKRNIPLASVFSVFAVTIIYLLTIVSYLAVMSRQDMLASSTVAMTWGTKVLGGGVASLLISLSVMASTAGSGNAGIFTSPRIMFSAARDGNLPDVLSYIHVTRRTPIAAILFMVILGILCCLVADIVTLISFSSLLDWFFYFLCAVALLVIRFRQRGKDDDVAYKQPVLVPVLFMVVCLYLVVVPQLDGLTLDLLFSFVLLMVGVGLYLMFRFFKNRSHICDSDSPDLMDFDQGDFVEEDDLTAGCSNSTDAGFDAVIGHIEEIVMESGFQRLQKSFLDRYYQEFDETEENKFCYTDIHREYVQLVEKFLEDEIVKRVPEFSMEEFTRTLIERRAELEGEIFELLLTFSDFLAFKEMVLDFKAEKEGRTVDLSSGIRVTPIHSDDLPLGDTGLKLSEGHL</sequence>